<dbReference type="PIRSF" id="PIRSF000193">
    <property type="entry name" value="Pyrrol-5-carb_rd"/>
    <property type="match status" value="1"/>
</dbReference>
<organism evidence="11">
    <name type="scientific">Tabanus bromius</name>
    <name type="common">Band-eyed brown horse fly</name>
    <dbReference type="NCBI Taxonomy" id="304241"/>
    <lineage>
        <taxon>Eukaryota</taxon>
        <taxon>Metazoa</taxon>
        <taxon>Ecdysozoa</taxon>
        <taxon>Arthropoda</taxon>
        <taxon>Hexapoda</taxon>
        <taxon>Insecta</taxon>
        <taxon>Pterygota</taxon>
        <taxon>Neoptera</taxon>
        <taxon>Endopterygota</taxon>
        <taxon>Diptera</taxon>
        <taxon>Brachycera</taxon>
        <taxon>Tabanomorpha</taxon>
        <taxon>Tabanoidea</taxon>
        <taxon>Tabanidae</taxon>
        <taxon>Tabanus</taxon>
    </lineage>
</organism>
<dbReference type="PANTHER" id="PTHR11645:SF69">
    <property type="entry name" value="PYRROLINE-5-CARBOXYLATE REDUCTASE"/>
    <property type="match status" value="1"/>
</dbReference>
<keyword evidence="6 8" id="KW-0560">Oxidoreductase</keyword>
<evidence type="ECO:0000259" key="9">
    <source>
        <dbReference type="Pfam" id="PF03807"/>
    </source>
</evidence>
<dbReference type="InterPro" id="IPR036291">
    <property type="entry name" value="NAD(P)-bd_dom_sf"/>
</dbReference>
<evidence type="ECO:0000256" key="4">
    <source>
        <dbReference type="ARBA" id="ARBA00022650"/>
    </source>
</evidence>
<dbReference type="UniPathway" id="UPA00098">
    <property type="reaction ID" value="UER00361"/>
</dbReference>
<dbReference type="GO" id="GO:0055129">
    <property type="term" value="P:L-proline biosynthetic process"/>
    <property type="evidence" value="ECO:0007669"/>
    <property type="project" value="UniProtKB-UniPathway"/>
</dbReference>
<comment type="pathway">
    <text evidence="1 8">Amino-acid biosynthesis; L-proline biosynthesis; L-proline from L-glutamate 5-semialdehyde: step 1/1.</text>
</comment>
<dbReference type="Gene3D" id="1.10.3730.10">
    <property type="entry name" value="ProC C-terminal domain-like"/>
    <property type="match status" value="1"/>
</dbReference>
<evidence type="ECO:0000256" key="7">
    <source>
        <dbReference type="PIRSR" id="PIRSR000193-1"/>
    </source>
</evidence>
<accession>A0A0K8TLB1</accession>
<keyword evidence="8" id="KW-0028">Amino-acid biosynthesis</keyword>
<dbReference type="EC" id="1.5.1.2" evidence="3 8"/>
<dbReference type="GO" id="GO:0004735">
    <property type="term" value="F:pyrroline-5-carboxylate reductase activity"/>
    <property type="evidence" value="ECO:0007669"/>
    <property type="project" value="UniProtKB-EC"/>
</dbReference>
<evidence type="ECO:0000256" key="3">
    <source>
        <dbReference type="ARBA" id="ARBA00012855"/>
    </source>
</evidence>
<evidence type="ECO:0000256" key="8">
    <source>
        <dbReference type="RuleBase" id="RU003903"/>
    </source>
</evidence>
<name>A0A0K8TLB1_TABBR</name>
<feature type="non-terminal residue" evidence="11">
    <location>
        <position position="1"/>
    </location>
</feature>
<dbReference type="NCBIfam" id="TIGR00112">
    <property type="entry name" value="proC"/>
    <property type="match status" value="1"/>
</dbReference>
<keyword evidence="4 8" id="KW-0641">Proline biosynthesis</keyword>
<dbReference type="FunFam" id="1.10.3730.10:FF:000001">
    <property type="entry name" value="Pyrroline-5-carboxylate reductase"/>
    <property type="match status" value="1"/>
</dbReference>
<proteinExistence type="evidence at transcript level"/>
<dbReference type="Pfam" id="PF14748">
    <property type="entry name" value="P5CR_dimer"/>
    <property type="match status" value="1"/>
</dbReference>
<protein>
    <recommendedName>
        <fullName evidence="3 8">Pyrroline-5-carboxylate reductase</fullName>
        <ecNumber evidence="3 8">1.5.1.2</ecNumber>
    </recommendedName>
</protein>
<keyword evidence="5 7" id="KW-0521">NADP</keyword>
<comment type="similarity">
    <text evidence="2 8">Belongs to the pyrroline-5-carboxylate reductase family.</text>
</comment>
<dbReference type="InterPro" id="IPR053790">
    <property type="entry name" value="P5CR-like_CS"/>
</dbReference>
<feature type="domain" description="Pyrroline-5-carboxylate reductase dimerisation" evidence="10">
    <location>
        <begin position="153"/>
        <end position="257"/>
    </location>
</feature>
<evidence type="ECO:0000259" key="10">
    <source>
        <dbReference type="Pfam" id="PF14748"/>
    </source>
</evidence>
<dbReference type="EMBL" id="GDAI01002652">
    <property type="protein sequence ID" value="JAI14951.1"/>
    <property type="molecule type" value="mRNA"/>
</dbReference>
<dbReference type="PANTHER" id="PTHR11645">
    <property type="entry name" value="PYRROLINE-5-CARBOXYLATE REDUCTASE"/>
    <property type="match status" value="1"/>
</dbReference>
<evidence type="ECO:0000256" key="2">
    <source>
        <dbReference type="ARBA" id="ARBA00005525"/>
    </source>
</evidence>
<evidence type="ECO:0000256" key="5">
    <source>
        <dbReference type="ARBA" id="ARBA00022857"/>
    </source>
</evidence>
<comment type="catalytic activity">
    <reaction evidence="8">
        <text>L-proline + NADP(+) = (S)-1-pyrroline-5-carboxylate + NADPH + 2 H(+)</text>
        <dbReference type="Rhea" id="RHEA:14109"/>
        <dbReference type="ChEBI" id="CHEBI:15378"/>
        <dbReference type="ChEBI" id="CHEBI:17388"/>
        <dbReference type="ChEBI" id="CHEBI:57783"/>
        <dbReference type="ChEBI" id="CHEBI:58349"/>
        <dbReference type="ChEBI" id="CHEBI:60039"/>
        <dbReference type="EC" id="1.5.1.2"/>
    </reaction>
</comment>
<feature type="domain" description="Pyrroline-5-carboxylate reductase catalytic N-terminal" evidence="9">
    <location>
        <begin position="1"/>
        <end position="88"/>
    </location>
</feature>
<dbReference type="InterPro" id="IPR008927">
    <property type="entry name" value="6-PGluconate_DH-like_C_sf"/>
</dbReference>
<dbReference type="InterPro" id="IPR029036">
    <property type="entry name" value="P5CR_dimer"/>
</dbReference>
<evidence type="ECO:0000313" key="11">
    <source>
        <dbReference type="EMBL" id="JAI14951.1"/>
    </source>
</evidence>
<dbReference type="SUPFAM" id="SSF48179">
    <property type="entry name" value="6-phosphogluconate dehydrogenase C-terminal domain-like"/>
    <property type="match status" value="1"/>
</dbReference>
<dbReference type="InterPro" id="IPR000304">
    <property type="entry name" value="Pyrroline-COOH_reductase"/>
</dbReference>
<dbReference type="SUPFAM" id="SSF51735">
    <property type="entry name" value="NAD(P)-binding Rossmann-fold domains"/>
    <property type="match status" value="1"/>
</dbReference>
<dbReference type="AlphaFoldDB" id="A0A0K8TLB1"/>
<dbReference type="Pfam" id="PF03807">
    <property type="entry name" value="F420_oxidored"/>
    <property type="match status" value="1"/>
</dbReference>
<feature type="binding site" evidence="7">
    <location>
        <position position="41"/>
    </location>
    <ligand>
        <name>NADPH</name>
        <dbReference type="ChEBI" id="CHEBI:57783"/>
    </ligand>
</feature>
<dbReference type="HAMAP" id="MF_01925">
    <property type="entry name" value="P5C_reductase"/>
    <property type="match status" value="1"/>
</dbReference>
<dbReference type="InterPro" id="IPR028939">
    <property type="entry name" value="P5C_Rdtase_cat_N"/>
</dbReference>
<evidence type="ECO:0000256" key="1">
    <source>
        <dbReference type="ARBA" id="ARBA00005205"/>
    </source>
</evidence>
<dbReference type="Gene3D" id="3.40.50.720">
    <property type="entry name" value="NAD(P)-binding Rossmann-like Domain"/>
    <property type="match status" value="1"/>
</dbReference>
<evidence type="ECO:0000256" key="6">
    <source>
        <dbReference type="ARBA" id="ARBA00023002"/>
    </source>
</evidence>
<reference evidence="11" key="1">
    <citation type="journal article" date="2015" name="Insect Biochem. Mol. Biol.">
        <title>An insight into the sialome of the horse fly, Tabanus bromius.</title>
        <authorList>
            <person name="Ribeiro J.M."/>
            <person name="Kazimirova M."/>
            <person name="Takac P."/>
            <person name="Andersen J.F."/>
            <person name="Francischetti I.M."/>
        </authorList>
    </citation>
    <scope>NUCLEOTIDE SEQUENCE</scope>
</reference>
<dbReference type="PROSITE" id="PS00521">
    <property type="entry name" value="P5CR"/>
    <property type="match status" value="1"/>
</dbReference>
<sequence>AIASGLLNRGVITGEQIFVSGPNLNRLQRWSAMGAFCRTDNGEVVDNSDIIFLCVKPHVLGLCAAQIKSSHVPSTKDKDKLFISVLAGVKLNILENSFSFIDGLKIFRVMPNTSVQIAEGCTVFTPGSRVVQKDVEKLHFIFSAVGTAEQVREEDIEAITAMTGCGPAYVYTFLEALIDGGVKQGVPRQMATTFAAQTLLGAAKTVLLTRKHPAVLKDEVCSPGGATICGIHELEKGCFRSTVINAIENATKRTIELGKKSAEILSSKDNAQQ</sequence>